<evidence type="ECO:0000313" key="3">
    <source>
        <dbReference type="Proteomes" id="UP000243591"/>
    </source>
</evidence>
<dbReference type="GeneID" id="66536951"/>
<keyword evidence="1" id="KW-0472">Membrane</keyword>
<keyword evidence="1" id="KW-0812">Transmembrane</keyword>
<sequence>MHNKKKNTPTITLKDGLQKAEIGDFHTSNNRSNSGGNWKVTGLIIIILLLGFTAYRLFIG</sequence>
<organism evidence="2 3">
    <name type="scientific">Brochothrix thermosphacta</name>
    <name type="common">Microbacterium thermosphactum</name>
    <dbReference type="NCBI Taxonomy" id="2756"/>
    <lineage>
        <taxon>Bacteria</taxon>
        <taxon>Bacillati</taxon>
        <taxon>Bacillota</taxon>
        <taxon>Bacilli</taxon>
        <taxon>Bacillales</taxon>
        <taxon>Listeriaceae</taxon>
        <taxon>Brochothrix</taxon>
    </lineage>
</organism>
<dbReference type="RefSeq" id="WP_069118510.1">
    <property type="nucleotide sequence ID" value="NZ_CBCPHX010000002.1"/>
</dbReference>
<evidence type="ECO:0000256" key="1">
    <source>
        <dbReference type="SAM" id="Phobius"/>
    </source>
</evidence>
<gene>
    <name evidence="2" type="ORF">CNY62_08020</name>
</gene>
<dbReference type="Proteomes" id="UP000243591">
    <property type="component" value="Chromosome"/>
</dbReference>
<reference evidence="2 3" key="1">
    <citation type="submission" date="2017-09" db="EMBL/GenBank/DDBJ databases">
        <title>Complete Genome Sequences of Two Strains of the Meat Spoilage Bacterium Brochothrix thermosphacta Isolated from Ground Chicken.</title>
        <authorList>
            <person name="Paoli G.C."/>
            <person name="Wijey C."/>
            <person name="Chen C.-Y."/>
            <person name="Nguyen L."/>
            <person name="Yan X."/>
            <person name="Irwin P.L."/>
        </authorList>
    </citation>
    <scope>NUCLEOTIDE SEQUENCE [LARGE SCALE GENOMIC DNA]</scope>
    <source>
        <strain evidence="2 3">BI</strain>
    </source>
</reference>
<keyword evidence="3" id="KW-1185">Reference proteome</keyword>
<accession>A0A1D2LL18</accession>
<proteinExistence type="predicted"/>
<dbReference type="EMBL" id="CP023483">
    <property type="protein sequence ID" value="ATF26327.1"/>
    <property type="molecule type" value="Genomic_DNA"/>
</dbReference>
<name>A0A1D2LL18_BROTH</name>
<feature type="transmembrane region" description="Helical" evidence="1">
    <location>
        <begin position="40"/>
        <end position="59"/>
    </location>
</feature>
<protein>
    <recommendedName>
        <fullName evidence="4">Phage capsid protein</fullName>
    </recommendedName>
</protein>
<evidence type="ECO:0000313" key="2">
    <source>
        <dbReference type="EMBL" id="ATF26327.1"/>
    </source>
</evidence>
<evidence type="ECO:0008006" key="4">
    <source>
        <dbReference type="Google" id="ProtNLM"/>
    </source>
</evidence>
<keyword evidence="1" id="KW-1133">Transmembrane helix</keyword>
<dbReference type="KEGG" id="bths:CNY62_08020"/>
<dbReference type="AlphaFoldDB" id="A0A1D2LL18"/>